<dbReference type="Proteomes" id="UP001333110">
    <property type="component" value="Unassembled WGS sequence"/>
</dbReference>
<sequence>MGPSLSWLLCSTVTKTINNTSKEGRVCPEGGSQRPKKYFATPLRLRNAKSGSQFCILANHNIYKRQLGKEEHREHKLIQHVTGAAASSAKRPGREENATVCACTRALLGGRFWLSRGTSPRSGGLRLHLHSPQQQEALGRCQENKAETVTGKIWYLPVITNIQLEGTKENSSLSLELKLYCVQLNSALHERHGQSGSSPEKKYYGLENVTCRKTEGLGVV</sequence>
<reference evidence="1 2" key="1">
    <citation type="journal article" date="2023" name="J. Hered.">
        <title>Chromosome-level genome of the wood stork (Mycteria americana) provides insight into avian chromosome evolution.</title>
        <authorList>
            <person name="Flamio R. Jr."/>
            <person name="Ramstad K.M."/>
        </authorList>
    </citation>
    <scope>NUCLEOTIDE SEQUENCE [LARGE SCALE GENOMIC DNA]</scope>
    <source>
        <strain evidence="1">JAX WOST 10</strain>
    </source>
</reference>
<protein>
    <submittedName>
        <fullName evidence="1">Uncharacterized protein</fullName>
    </submittedName>
</protein>
<evidence type="ECO:0000313" key="1">
    <source>
        <dbReference type="EMBL" id="KAK4825408.1"/>
    </source>
</evidence>
<organism evidence="1 2">
    <name type="scientific">Mycteria americana</name>
    <name type="common">Wood stork</name>
    <dbReference type="NCBI Taxonomy" id="33587"/>
    <lineage>
        <taxon>Eukaryota</taxon>
        <taxon>Metazoa</taxon>
        <taxon>Chordata</taxon>
        <taxon>Craniata</taxon>
        <taxon>Vertebrata</taxon>
        <taxon>Euteleostomi</taxon>
        <taxon>Archelosauria</taxon>
        <taxon>Archosauria</taxon>
        <taxon>Dinosauria</taxon>
        <taxon>Saurischia</taxon>
        <taxon>Theropoda</taxon>
        <taxon>Coelurosauria</taxon>
        <taxon>Aves</taxon>
        <taxon>Neognathae</taxon>
        <taxon>Neoaves</taxon>
        <taxon>Aequornithes</taxon>
        <taxon>Ciconiiformes</taxon>
        <taxon>Ciconiidae</taxon>
        <taxon>Mycteria</taxon>
    </lineage>
</organism>
<evidence type="ECO:0000313" key="2">
    <source>
        <dbReference type="Proteomes" id="UP001333110"/>
    </source>
</evidence>
<proteinExistence type="predicted"/>
<gene>
    <name evidence="1" type="ORF">QYF61_027174</name>
</gene>
<dbReference type="EMBL" id="JAUNZN010000003">
    <property type="protein sequence ID" value="KAK4825408.1"/>
    <property type="molecule type" value="Genomic_DNA"/>
</dbReference>
<comment type="caution">
    <text evidence="1">The sequence shown here is derived from an EMBL/GenBank/DDBJ whole genome shotgun (WGS) entry which is preliminary data.</text>
</comment>
<accession>A0AAN7SEW2</accession>
<dbReference type="AlphaFoldDB" id="A0AAN7SEW2"/>
<name>A0AAN7SEW2_MYCAM</name>
<keyword evidence="2" id="KW-1185">Reference proteome</keyword>